<evidence type="ECO:0000256" key="1">
    <source>
        <dbReference type="ARBA" id="ARBA00005854"/>
    </source>
</evidence>
<evidence type="ECO:0000256" key="2">
    <source>
        <dbReference type="ARBA" id="ARBA00023002"/>
    </source>
</evidence>
<dbReference type="PANTHER" id="PTHR43333">
    <property type="entry name" value="2-HACID_DH_C DOMAIN-CONTAINING PROTEIN"/>
    <property type="match status" value="1"/>
</dbReference>
<evidence type="ECO:0000259" key="6">
    <source>
        <dbReference type="Pfam" id="PF02826"/>
    </source>
</evidence>
<feature type="domain" description="D-isomer specific 2-hydroxyacid dehydrogenase catalytic" evidence="5">
    <location>
        <begin position="38"/>
        <end position="318"/>
    </location>
</feature>
<dbReference type="Pfam" id="PF00389">
    <property type="entry name" value="2-Hacid_dh"/>
    <property type="match status" value="1"/>
</dbReference>
<keyword evidence="2 4" id="KW-0560">Oxidoreductase</keyword>
<evidence type="ECO:0000313" key="8">
    <source>
        <dbReference type="Proteomes" id="UP000185696"/>
    </source>
</evidence>
<dbReference type="SUPFAM" id="SSF52283">
    <property type="entry name" value="Formate/glycerate dehydrogenase catalytic domain-like"/>
    <property type="match status" value="1"/>
</dbReference>
<protein>
    <submittedName>
        <fullName evidence="7">Hydroxyacid dehydrogenase</fullName>
    </submittedName>
</protein>
<dbReference type="GO" id="GO:0016616">
    <property type="term" value="F:oxidoreductase activity, acting on the CH-OH group of donors, NAD or NADP as acceptor"/>
    <property type="evidence" value="ECO:0007669"/>
    <property type="project" value="InterPro"/>
</dbReference>
<evidence type="ECO:0000256" key="4">
    <source>
        <dbReference type="RuleBase" id="RU003719"/>
    </source>
</evidence>
<feature type="domain" description="D-isomer specific 2-hydroxyacid dehydrogenase NAD-binding" evidence="6">
    <location>
        <begin position="113"/>
        <end position="287"/>
    </location>
</feature>
<dbReference type="OrthoDB" id="4324715at2"/>
<dbReference type="InterPro" id="IPR006139">
    <property type="entry name" value="D-isomer_2_OHA_DH_cat_dom"/>
</dbReference>
<dbReference type="RefSeq" id="WP_075136664.1">
    <property type="nucleotide sequence ID" value="NZ_MSIF01000021.1"/>
</dbReference>
<proteinExistence type="inferred from homology"/>
<dbReference type="CDD" id="cd05300">
    <property type="entry name" value="2-Hacid_dh_1"/>
    <property type="match status" value="1"/>
</dbReference>
<comment type="caution">
    <text evidence="7">The sequence shown here is derived from an EMBL/GenBank/DDBJ whole genome shotgun (WGS) entry which is preliminary data.</text>
</comment>
<evidence type="ECO:0000313" key="7">
    <source>
        <dbReference type="EMBL" id="OLF06484.1"/>
    </source>
</evidence>
<gene>
    <name evidence="7" type="ORF">BLA60_31440</name>
</gene>
<dbReference type="InterPro" id="IPR029753">
    <property type="entry name" value="D-isomer_DH_CS"/>
</dbReference>
<dbReference type="InterPro" id="IPR036291">
    <property type="entry name" value="NAD(P)-bd_dom_sf"/>
</dbReference>
<dbReference type="EMBL" id="MSIF01000021">
    <property type="protein sequence ID" value="OLF06484.1"/>
    <property type="molecule type" value="Genomic_DNA"/>
</dbReference>
<dbReference type="Gene3D" id="3.40.50.720">
    <property type="entry name" value="NAD(P)-binding Rossmann-like Domain"/>
    <property type="match status" value="2"/>
</dbReference>
<dbReference type="PANTHER" id="PTHR43333:SF1">
    <property type="entry name" value="D-ISOMER SPECIFIC 2-HYDROXYACID DEHYDROGENASE NAD-BINDING DOMAIN-CONTAINING PROTEIN"/>
    <property type="match status" value="1"/>
</dbReference>
<comment type="similarity">
    <text evidence="1 4">Belongs to the D-isomer specific 2-hydroxyacid dehydrogenase family.</text>
</comment>
<dbReference type="Proteomes" id="UP000185696">
    <property type="component" value="Unassembled WGS sequence"/>
</dbReference>
<keyword evidence="8" id="KW-1185">Reference proteome</keyword>
<evidence type="ECO:0000256" key="3">
    <source>
        <dbReference type="ARBA" id="ARBA00023027"/>
    </source>
</evidence>
<dbReference type="InterPro" id="IPR006140">
    <property type="entry name" value="D-isomer_DH_NAD-bd"/>
</dbReference>
<evidence type="ECO:0000259" key="5">
    <source>
        <dbReference type="Pfam" id="PF00389"/>
    </source>
</evidence>
<keyword evidence="3" id="KW-0520">NAD</keyword>
<dbReference type="SUPFAM" id="SSF51735">
    <property type="entry name" value="NAD(P)-binding Rossmann-fold domains"/>
    <property type="match status" value="1"/>
</dbReference>
<dbReference type="Pfam" id="PF02826">
    <property type="entry name" value="2-Hacid_dh_C"/>
    <property type="match status" value="1"/>
</dbReference>
<dbReference type="AlphaFoldDB" id="A0A7Z1AUU8"/>
<organism evidence="7 8">
    <name type="scientific">Actinophytocola xinjiangensis</name>
    <dbReference type="NCBI Taxonomy" id="485602"/>
    <lineage>
        <taxon>Bacteria</taxon>
        <taxon>Bacillati</taxon>
        <taxon>Actinomycetota</taxon>
        <taxon>Actinomycetes</taxon>
        <taxon>Pseudonocardiales</taxon>
        <taxon>Pseudonocardiaceae</taxon>
    </lineage>
</organism>
<dbReference type="GO" id="GO:0051287">
    <property type="term" value="F:NAD binding"/>
    <property type="evidence" value="ECO:0007669"/>
    <property type="project" value="InterPro"/>
</dbReference>
<dbReference type="PROSITE" id="PS00671">
    <property type="entry name" value="D_2_HYDROXYACID_DH_3"/>
    <property type="match status" value="1"/>
</dbReference>
<accession>A0A7Z1AUU8</accession>
<reference evidence="7 8" key="1">
    <citation type="submission" date="2016-12" db="EMBL/GenBank/DDBJ databases">
        <title>The draft genome sequence of Actinophytocola xinjiangensis.</title>
        <authorList>
            <person name="Wang W."/>
            <person name="Yuan L."/>
        </authorList>
    </citation>
    <scope>NUCLEOTIDE SEQUENCE [LARGE SCALE GENOMIC DNA]</scope>
    <source>
        <strain evidence="7 8">CGMCC 4.4663</strain>
    </source>
</reference>
<name>A0A7Z1AUU8_9PSEU</name>
<sequence>MSPTRSATIVVLHAESGGTGKPPATDQIEALGTVRYVTEDGLTDALRDADVLLAWDFRSQTASAAIERAENLRWVHAASAGVNHLLSAGVRANDVVITNSRGVFDEPMAEYVLALVLAMAKDLPSTLRLQHERRWHHRESETLGRSRALVAGTGPIGRAIGRKLTAVGVRVTGLGRTAVDRDPDLGSILPTERLAEAAADADHVVLAAPLTDTTTGMVDAAALAAMKPTARLVNVGRGGLVVQDDLVAALRAGEIAGAALDVFAEEPLPPDSPLWTMPNVIVSPHMSGDVVGWREELVALFVDNLTRYLDGRPLRNVVDKQHGYVREGAR</sequence>